<protein>
    <submittedName>
        <fullName evidence="1">Uncharacterized protein</fullName>
    </submittedName>
</protein>
<evidence type="ECO:0000313" key="2">
    <source>
        <dbReference type="Proteomes" id="UP000075515"/>
    </source>
</evidence>
<dbReference type="AlphaFoldDB" id="A0A150SQL5"/>
<proteinExistence type="predicted"/>
<evidence type="ECO:0000313" key="1">
    <source>
        <dbReference type="EMBL" id="KYF94743.1"/>
    </source>
</evidence>
<accession>A0A150SQL5</accession>
<reference evidence="1 2" key="1">
    <citation type="submission" date="2014-02" db="EMBL/GenBank/DDBJ databases">
        <title>The small core and large imbalanced accessory genome model reveals a collaborative survival strategy of Sorangium cellulosum strains in nature.</title>
        <authorList>
            <person name="Han K."/>
            <person name="Peng R."/>
            <person name="Blom J."/>
            <person name="Li Y.-Z."/>
        </authorList>
    </citation>
    <scope>NUCLEOTIDE SEQUENCE [LARGE SCALE GENOMIC DNA]</scope>
    <source>
        <strain evidence="1 2">So0149</strain>
    </source>
</reference>
<sequence>MRSASEVLPPPIPPAEHVRRLVEANRVEEARRYVQELLAQGDTSVEGWAKVLRPPRVVPSPDRPRSDFAADYAWLRENRQAYLDRWVALQDGKLLDADIALRALIERLTERGQIDGAFIVQVD</sequence>
<dbReference type="Proteomes" id="UP000075515">
    <property type="component" value="Unassembled WGS sequence"/>
</dbReference>
<gene>
    <name evidence="1" type="ORF">BE18_48525</name>
</gene>
<name>A0A150SQL5_SORCE</name>
<comment type="caution">
    <text evidence="1">The sequence shown here is derived from an EMBL/GenBank/DDBJ whole genome shotgun (WGS) entry which is preliminary data.</text>
</comment>
<organism evidence="1 2">
    <name type="scientific">Sorangium cellulosum</name>
    <name type="common">Polyangium cellulosum</name>
    <dbReference type="NCBI Taxonomy" id="56"/>
    <lineage>
        <taxon>Bacteria</taxon>
        <taxon>Pseudomonadati</taxon>
        <taxon>Myxococcota</taxon>
        <taxon>Polyangia</taxon>
        <taxon>Polyangiales</taxon>
        <taxon>Polyangiaceae</taxon>
        <taxon>Sorangium</taxon>
    </lineage>
</organism>
<dbReference type="EMBL" id="JEMC01001712">
    <property type="protein sequence ID" value="KYF94743.1"/>
    <property type="molecule type" value="Genomic_DNA"/>
</dbReference>